<accession>A0ABQ5JTE2</accession>
<protein>
    <submittedName>
        <fullName evidence="2">Uncharacterized protein</fullName>
    </submittedName>
</protein>
<keyword evidence="3" id="KW-1185">Reference proteome</keyword>
<evidence type="ECO:0000313" key="2">
    <source>
        <dbReference type="EMBL" id="GKT16471.1"/>
    </source>
</evidence>
<feature type="region of interest" description="Disordered" evidence="1">
    <location>
        <begin position="67"/>
        <end position="89"/>
    </location>
</feature>
<sequence>KDKKLETDGEGSPSSSSHVEAPIKLECHISATSCMLPCLCHHHSPSFRSIDIKTSISDGHLSNPSNIVIFPDSSHSRNPQEQEDADKKHDISSISGSLLLPFRYVIAAWLLREKQVSLVIAHGQTKSISESSHADICKEVKEEEGDMKSLILKYMGIVMAGAGKSGTVPLKYSISCSMKKGTPKGHIIELPDKTFHEIEAFLVERAKYIDLGSVSYIELE</sequence>
<feature type="compositionally biased region" description="Basic and acidic residues" evidence="1">
    <location>
        <begin position="74"/>
        <end position="89"/>
    </location>
</feature>
<evidence type="ECO:0000313" key="3">
    <source>
        <dbReference type="Proteomes" id="UP001057375"/>
    </source>
</evidence>
<comment type="caution">
    <text evidence="2">The sequence shown here is derived from an EMBL/GenBank/DDBJ whole genome shotgun (WGS) entry which is preliminary data.</text>
</comment>
<dbReference type="Proteomes" id="UP001057375">
    <property type="component" value="Unassembled WGS sequence"/>
</dbReference>
<reference evidence="2" key="1">
    <citation type="submission" date="2022-03" db="EMBL/GenBank/DDBJ databases">
        <title>Draft genome sequence of Aduncisulcus paluster, a free-living microaerophilic Fornicata.</title>
        <authorList>
            <person name="Yuyama I."/>
            <person name="Kume K."/>
            <person name="Tamura T."/>
            <person name="Inagaki Y."/>
            <person name="Hashimoto T."/>
        </authorList>
    </citation>
    <scope>NUCLEOTIDE SEQUENCE</scope>
    <source>
        <strain evidence="2">NY0171</strain>
    </source>
</reference>
<dbReference type="EMBL" id="BQXS01011761">
    <property type="protein sequence ID" value="GKT16471.1"/>
    <property type="molecule type" value="Genomic_DNA"/>
</dbReference>
<organism evidence="2 3">
    <name type="scientific">Aduncisulcus paluster</name>
    <dbReference type="NCBI Taxonomy" id="2918883"/>
    <lineage>
        <taxon>Eukaryota</taxon>
        <taxon>Metamonada</taxon>
        <taxon>Carpediemonas-like organisms</taxon>
        <taxon>Aduncisulcus</taxon>
    </lineage>
</organism>
<feature type="non-terminal residue" evidence="2">
    <location>
        <position position="1"/>
    </location>
</feature>
<evidence type="ECO:0000256" key="1">
    <source>
        <dbReference type="SAM" id="MobiDB-lite"/>
    </source>
</evidence>
<name>A0ABQ5JTE2_9EUKA</name>
<proteinExistence type="predicted"/>
<gene>
    <name evidence="2" type="ORF">ADUPG1_010924</name>
</gene>